<gene>
    <name evidence="4" type="ORF">RDWZM_007845</name>
</gene>
<dbReference type="PROSITE" id="PS50057">
    <property type="entry name" value="FERM_3"/>
    <property type="match status" value="1"/>
</dbReference>
<dbReference type="InterPro" id="IPR014352">
    <property type="entry name" value="FERM/acyl-CoA-bd_prot_sf"/>
</dbReference>
<sequence>MNRNWIWLNNGQTLKRSINDGLCYDPVIYLYLRVKSFPSTIDRSNPIAMRLFYKQVTQRWCNGYNTSSSSELVLLALVMQIEFGNYNLLKENELQDNCRSFAIAHMNVQKKEKEEVEEEEEEAEEDMLLVTDDPNLVIDQVLFPMWKLFDSISIDESIYNYLRLMKQLNFSYETVCFQLIQLPDKHSINLEIDFNGINILSTKYDNHLKSLSFRPWSMIRYVVKRHLYVFELFLIISEYHQCFKKQQKRNDLTRFDFELGNAERFFDKLQNLLIVFNQRKLKLEDEKSEIGLILNRLTEWIEDNQYDRQMLQTVQNNIHQLLIRIKDYHFKLNFSVDQLETNKQISDNLNEAKDDQPSSPKLDEEHFEPNQLAIIPMKHDYDQDLMEQYPSIDSGGSPIDTTDSFKNEDDEHYSISKSLTDSDGCVLI</sequence>
<protein>
    <recommendedName>
        <fullName evidence="3">FERM domain-containing protein</fullName>
    </recommendedName>
</protein>
<dbReference type="EMBL" id="JAPWDV010000003">
    <property type="protein sequence ID" value="KAJ6216688.1"/>
    <property type="molecule type" value="Genomic_DNA"/>
</dbReference>
<evidence type="ECO:0000313" key="5">
    <source>
        <dbReference type="Proteomes" id="UP001142055"/>
    </source>
</evidence>
<dbReference type="SUPFAM" id="SSF47031">
    <property type="entry name" value="Second domain of FERM"/>
    <property type="match status" value="1"/>
</dbReference>
<comment type="caution">
    <text evidence="4">The sequence shown here is derived from an EMBL/GenBank/DDBJ whole genome shotgun (WGS) entry which is preliminary data.</text>
</comment>
<feature type="domain" description="FERM" evidence="3">
    <location>
        <begin position="1"/>
        <end position="280"/>
    </location>
</feature>
<reference evidence="4" key="1">
    <citation type="submission" date="2022-12" db="EMBL/GenBank/DDBJ databases">
        <title>Genome assemblies of Blomia tropicalis.</title>
        <authorList>
            <person name="Cui Y."/>
        </authorList>
    </citation>
    <scope>NUCLEOTIDE SEQUENCE</scope>
    <source>
        <tissue evidence="4">Adult mites</tissue>
    </source>
</reference>
<evidence type="ECO:0000256" key="2">
    <source>
        <dbReference type="SAM" id="MobiDB-lite"/>
    </source>
</evidence>
<feature type="region of interest" description="Disordered" evidence="2">
    <location>
        <begin position="388"/>
        <end position="411"/>
    </location>
</feature>
<name>A0A9Q0M100_BLOTA</name>
<accession>A0A9Q0M100</accession>
<dbReference type="InterPro" id="IPR035963">
    <property type="entry name" value="FERM_2"/>
</dbReference>
<dbReference type="Proteomes" id="UP001142055">
    <property type="component" value="Chromosome 3"/>
</dbReference>
<dbReference type="AlphaFoldDB" id="A0A9Q0M100"/>
<keyword evidence="1" id="KW-0175">Coiled coil</keyword>
<dbReference type="Gene3D" id="1.20.80.10">
    <property type="match status" value="1"/>
</dbReference>
<proteinExistence type="predicted"/>
<dbReference type="InterPro" id="IPR000299">
    <property type="entry name" value="FERM_domain"/>
</dbReference>
<evidence type="ECO:0000256" key="1">
    <source>
        <dbReference type="SAM" id="Coils"/>
    </source>
</evidence>
<organism evidence="4 5">
    <name type="scientific">Blomia tropicalis</name>
    <name type="common">Mite</name>
    <dbReference type="NCBI Taxonomy" id="40697"/>
    <lineage>
        <taxon>Eukaryota</taxon>
        <taxon>Metazoa</taxon>
        <taxon>Ecdysozoa</taxon>
        <taxon>Arthropoda</taxon>
        <taxon>Chelicerata</taxon>
        <taxon>Arachnida</taxon>
        <taxon>Acari</taxon>
        <taxon>Acariformes</taxon>
        <taxon>Sarcoptiformes</taxon>
        <taxon>Astigmata</taxon>
        <taxon>Glycyphagoidea</taxon>
        <taxon>Echimyopodidae</taxon>
        <taxon>Blomia</taxon>
    </lineage>
</organism>
<evidence type="ECO:0000259" key="3">
    <source>
        <dbReference type="PROSITE" id="PS50057"/>
    </source>
</evidence>
<evidence type="ECO:0000313" key="4">
    <source>
        <dbReference type="EMBL" id="KAJ6216688.1"/>
    </source>
</evidence>
<feature type="coiled-coil region" evidence="1">
    <location>
        <begin position="106"/>
        <end position="133"/>
    </location>
</feature>
<keyword evidence="5" id="KW-1185">Reference proteome</keyword>